<dbReference type="EMBL" id="CAGKOT010000042">
    <property type="protein sequence ID" value="CAB5380214.1"/>
    <property type="molecule type" value="Genomic_DNA"/>
</dbReference>
<evidence type="ECO:0000313" key="1">
    <source>
        <dbReference type="EMBL" id="CAB5347148.1"/>
    </source>
</evidence>
<dbReference type="EMBL" id="CAGKOT010000031">
    <property type="protein sequence ID" value="CAB5373009.1"/>
    <property type="molecule type" value="Genomic_DNA"/>
</dbReference>
<organism evidence="1 6">
    <name type="scientific">Rhizophagus irregularis</name>
    <dbReference type="NCBI Taxonomy" id="588596"/>
    <lineage>
        <taxon>Eukaryota</taxon>
        <taxon>Fungi</taxon>
        <taxon>Fungi incertae sedis</taxon>
        <taxon>Mucoromycota</taxon>
        <taxon>Glomeromycotina</taxon>
        <taxon>Glomeromycetes</taxon>
        <taxon>Glomerales</taxon>
        <taxon>Glomeraceae</taxon>
        <taxon>Rhizophagus</taxon>
    </lineage>
</organism>
<sequence length="82" mass="9788">MRLPPYERIGPLINRSILFCIHRCAWIPEKIKRGFKKQERILFKIAIQSSSFGCIRDEDYHIDGLGRVQRIDYRVRDQIQVS</sequence>
<dbReference type="EMBL" id="CAGKOT010000020">
    <property type="protein sequence ID" value="CAB5364980.1"/>
    <property type="molecule type" value="Genomic_DNA"/>
</dbReference>
<accession>A0A915YW78</accession>
<reference evidence="1" key="1">
    <citation type="submission" date="2020-05" db="EMBL/GenBank/DDBJ databases">
        <authorList>
            <person name="Rincon C."/>
            <person name="Sanders R I."/>
            <person name="Robbins C."/>
            <person name="Chaturvedi A."/>
        </authorList>
    </citation>
    <scope>NUCLEOTIDE SEQUENCE</scope>
    <source>
        <strain evidence="1">CHB12</strain>
    </source>
</reference>
<evidence type="ECO:0000313" key="2">
    <source>
        <dbReference type="EMBL" id="CAB5364980.1"/>
    </source>
</evidence>
<evidence type="ECO:0000313" key="3">
    <source>
        <dbReference type="EMBL" id="CAB5373009.1"/>
    </source>
</evidence>
<dbReference type="EMBL" id="CAGKOT010000006">
    <property type="protein sequence ID" value="CAB5347148.1"/>
    <property type="molecule type" value="Genomic_DNA"/>
</dbReference>
<evidence type="ECO:0000313" key="4">
    <source>
        <dbReference type="EMBL" id="CAB5375851.1"/>
    </source>
</evidence>
<comment type="caution">
    <text evidence="1">The sequence shown here is derived from an EMBL/GenBank/DDBJ whole genome shotgun (WGS) entry which is preliminary data.</text>
</comment>
<proteinExistence type="predicted"/>
<dbReference type="OrthoDB" id="2469411at2759"/>
<evidence type="ECO:0000313" key="6">
    <source>
        <dbReference type="Proteomes" id="UP000684084"/>
    </source>
</evidence>
<dbReference type="Proteomes" id="UP000684084">
    <property type="component" value="Unassembled WGS sequence"/>
</dbReference>
<gene>
    <name evidence="2" type="ORF">CHRIB12_LOCUS10241</name>
    <name evidence="3" type="ORF">CHRIB12_LOCUS13834</name>
    <name evidence="4" type="ORF">CHRIB12_LOCUS15032</name>
    <name evidence="5" type="ORF">CHRIB12_LOCUS16974</name>
    <name evidence="1" type="ORF">CHRIB12_LOCUS4345</name>
</gene>
<protein>
    <submittedName>
        <fullName evidence="1">Uncharacterized protein</fullName>
    </submittedName>
</protein>
<dbReference type="EMBL" id="CAGKOT010000035">
    <property type="protein sequence ID" value="CAB5375851.1"/>
    <property type="molecule type" value="Genomic_DNA"/>
</dbReference>
<evidence type="ECO:0000313" key="5">
    <source>
        <dbReference type="EMBL" id="CAB5380214.1"/>
    </source>
</evidence>
<dbReference type="AlphaFoldDB" id="A0A915YW78"/>
<name>A0A915YW78_9GLOM</name>